<gene>
    <name evidence="2" type="ORF">EDD76_102170</name>
</gene>
<dbReference type="AlphaFoldDB" id="A0A4R1R4R1"/>
<keyword evidence="3" id="KW-1185">Reference proteome</keyword>
<reference evidence="2 3" key="1">
    <citation type="submission" date="2019-03" db="EMBL/GenBank/DDBJ databases">
        <title>Genomic Encyclopedia of Type Strains, Phase IV (KMG-IV): sequencing the most valuable type-strain genomes for metagenomic binning, comparative biology and taxonomic classification.</title>
        <authorList>
            <person name="Goeker M."/>
        </authorList>
    </citation>
    <scope>NUCLEOTIDE SEQUENCE [LARGE SCALE GENOMIC DNA]</scope>
    <source>
        <strain evidence="2 3">DSM 100556</strain>
    </source>
</reference>
<organism evidence="2 3">
    <name type="scientific">Kineothrix alysoides</name>
    <dbReference type="NCBI Taxonomy" id="1469948"/>
    <lineage>
        <taxon>Bacteria</taxon>
        <taxon>Bacillati</taxon>
        <taxon>Bacillota</taxon>
        <taxon>Clostridia</taxon>
        <taxon>Lachnospirales</taxon>
        <taxon>Lachnospiraceae</taxon>
        <taxon>Kineothrix</taxon>
    </lineage>
</organism>
<accession>A0A4R1R4R1</accession>
<proteinExistence type="predicted"/>
<feature type="region of interest" description="Disordered" evidence="1">
    <location>
        <begin position="47"/>
        <end position="66"/>
    </location>
</feature>
<protein>
    <submittedName>
        <fullName evidence="2">Uncharacterized protein</fullName>
    </submittedName>
</protein>
<evidence type="ECO:0000256" key="1">
    <source>
        <dbReference type="SAM" id="MobiDB-lite"/>
    </source>
</evidence>
<name>A0A4R1R4R1_9FIRM</name>
<sequence length="66" mass="7844">MINFEEELKKFHLSLEVEDAEEAIYNQDLTDMADIFVKMIKDIEEHETTVQSKPKNHNAMSRMEEE</sequence>
<evidence type="ECO:0000313" key="3">
    <source>
        <dbReference type="Proteomes" id="UP000295718"/>
    </source>
</evidence>
<dbReference type="Proteomes" id="UP000295718">
    <property type="component" value="Unassembled WGS sequence"/>
</dbReference>
<comment type="caution">
    <text evidence="2">The sequence shown here is derived from an EMBL/GenBank/DDBJ whole genome shotgun (WGS) entry which is preliminary data.</text>
</comment>
<dbReference type="RefSeq" id="WP_035315086.1">
    <property type="nucleotide sequence ID" value="NZ_JPNB01000001.1"/>
</dbReference>
<dbReference type="EMBL" id="SLUO01000002">
    <property type="protein sequence ID" value="TCL60473.1"/>
    <property type="molecule type" value="Genomic_DNA"/>
</dbReference>
<dbReference type="OrthoDB" id="2066783at2"/>
<evidence type="ECO:0000313" key="2">
    <source>
        <dbReference type="EMBL" id="TCL60473.1"/>
    </source>
</evidence>
<dbReference type="STRING" id="1469948.GCA_000732725_00206"/>